<reference evidence="2 3" key="1">
    <citation type="submission" date="2019-12" db="EMBL/GenBank/DDBJ databases">
        <title>Full genome sequence of a Bacillus safensis strain isolated from commercially available natto in Indonesia.</title>
        <authorList>
            <person name="Yoshida M."/>
            <person name="Uomi M."/>
            <person name="Waturangi D."/>
            <person name="Ekaputri J.J."/>
            <person name="Setiamarga D.H.E."/>
        </authorList>
    </citation>
    <scope>NUCLEOTIDE SEQUENCE [LARGE SCALE GENOMIC DNA]</scope>
    <source>
        <strain evidence="2 3">IDN1</strain>
    </source>
</reference>
<dbReference type="InterPro" id="IPR029044">
    <property type="entry name" value="Nucleotide-diphossugar_trans"/>
</dbReference>
<evidence type="ECO:0000313" key="2">
    <source>
        <dbReference type="EMBL" id="BBP90143.1"/>
    </source>
</evidence>
<dbReference type="PANTHER" id="PTHR43685">
    <property type="entry name" value="GLYCOSYLTRANSFERASE"/>
    <property type="match status" value="1"/>
</dbReference>
<dbReference type="AlphaFoldDB" id="A0A5S9MAJ1"/>
<dbReference type="PANTHER" id="PTHR43685:SF2">
    <property type="entry name" value="GLYCOSYLTRANSFERASE 2-LIKE DOMAIN-CONTAINING PROTEIN"/>
    <property type="match status" value="1"/>
</dbReference>
<evidence type="ECO:0000259" key="1">
    <source>
        <dbReference type="Pfam" id="PF00535"/>
    </source>
</evidence>
<sequence length="54" mass="6257">MIMKVSVILTSYNKPDFIDRVLKSMVDQTYPHWELLIMDDGSEEGTIQKRSSPI</sequence>
<dbReference type="InterPro" id="IPR001173">
    <property type="entry name" value="Glyco_trans_2-like"/>
</dbReference>
<dbReference type="Gene3D" id="3.90.550.10">
    <property type="entry name" value="Spore Coat Polysaccharide Biosynthesis Protein SpsA, Chain A"/>
    <property type="match status" value="1"/>
</dbReference>
<organism evidence="2 3">
    <name type="scientific">Bacillus safensis</name>
    <dbReference type="NCBI Taxonomy" id="561879"/>
    <lineage>
        <taxon>Bacteria</taxon>
        <taxon>Bacillati</taxon>
        <taxon>Bacillota</taxon>
        <taxon>Bacilli</taxon>
        <taxon>Bacillales</taxon>
        <taxon>Bacillaceae</taxon>
        <taxon>Bacillus</taxon>
    </lineage>
</organism>
<evidence type="ECO:0000313" key="3">
    <source>
        <dbReference type="Proteomes" id="UP000464658"/>
    </source>
</evidence>
<dbReference type="CDD" id="cd00761">
    <property type="entry name" value="Glyco_tranf_GTA_type"/>
    <property type="match status" value="1"/>
</dbReference>
<feature type="domain" description="Glycosyltransferase 2-like" evidence="1">
    <location>
        <begin position="6"/>
        <end position="48"/>
    </location>
</feature>
<dbReference type="Proteomes" id="UP000464658">
    <property type="component" value="Chromosome"/>
</dbReference>
<dbReference type="InterPro" id="IPR050834">
    <property type="entry name" value="Glycosyltransf_2"/>
</dbReference>
<dbReference type="EMBL" id="AP021906">
    <property type="protein sequence ID" value="BBP90143.1"/>
    <property type="molecule type" value="Genomic_DNA"/>
</dbReference>
<proteinExistence type="predicted"/>
<dbReference type="SUPFAM" id="SSF53448">
    <property type="entry name" value="Nucleotide-diphospho-sugar transferases"/>
    <property type="match status" value="1"/>
</dbReference>
<gene>
    <name evidence="2" type="ORF">BsIDN1_37610</name>
</gene>
<protein>
    <recommendedName>
        <fullName evidence="1">Glycosyltransferase 2-like domain-containing protein</fullName>
    </recommendedName>
</protein>
<dbReference type="Pfam" id="PF00535">
    <property type="entry name" value="Glycos_transf_2"/>
    <property type="match status" value="1"/>
</dbReference>
<name>A0A5S9MAJ1_BACIA</name>
<accession>A0A5S9MAJ1</accession>